<dbReference type="InterPro" id="IPR036412">
    <property type="entry name" value="HAD-like_sf"/>
</dbReference>
<dbReference type="RefSeq" id="WP_379980125.1">
    <property type="nucleotide sequence ID" value="NZ_JBHUMO010000025.1"/>
</dbReference>
<dbReference type="PRINTS" id="PR00413">
    <property type="entry name" value="HADHALOGNASE"/>
</dbReference>
<dbReference type="SFLD" id="SFLDG01129">
    <property type="entry name" value="C1.5:_HAD__Beta-PGM__Phosphata"/>
    <property type="match status" value="1"/>
</dbReference>
<dbReference type="InterPro" id="IPR052550">
    <property type="entry name" value="Pyrimidine_5'-ntase_YjjG"/>
</dbReference>
<accession>A0ABW5THF1</accession>
<dbReference type="Gene3D" id="1.10.150.240">
    <property type="entry name" value="Putative phosphatase, domain 2"/>
    <property type="match status" value="1"/>
</dbReference>
<dbReference type="NCBIfam" id="TIGR01549">
    <property type="entry name" value="HAD-SF-IA-v1"/>
    <property type="match status" value="1"/>
</dbReference>
<dbReference type="NCBIfam" id="TIGR02254">
    <property type="entry name" value="YjjG_YfnB"/>
    <property type="match status" value="1"/>
</dbReference>
<gene>
    <name evidence="1" type="ORF">ACFSR0_03940</name>
</gene>
<evidence type="ECO:0000313" key="1">
    <source>
        <dbReference type="EMBL" id="MFD2728581.1"/>
    </source>
</evidence>
<dbReference type="PANTHER" id="PTHR47478">
    <property type="match status" value="1"/>
</dbReference>
<dbReference type="InterPro" id="IPR006439">
    <property type="entry name" value="HAD-SF_hydro_IA"/>
</dbReference>
<evidence type="ECO:0000313" key="2">
    <source>
        <dbReference type="Proteomes" id="UP001597427"/>
    </source>
</evidence>
<dbReference type="Gene3D" id="3.40.50.1000">
    <property type="entry name" value="HAD superfamily/HAD-like"/>
    <property type="match status" value="1"/>
</dbReference>
<keyword evidence="1" id="KW-0378">Hydrolase</keyword>
<dbReference type="SUPFAM" id="SSF56784">
    <property type="entry name" value="HAD-like"/>
    <property type="match status" value="1"/>
</dbReference>
<dbReference type="InterPro" id="IPR023214">
    <property type="entry name" value="HAD_sf"/>
</dbReference>
<dbReference type="GO" id="GO:0008253">
    <property type="term" value="F:5'-nucleotidase activity"/>
    <property type="evidence" value="ECO:0007669"/>
    <property type="project" value="UniProtKB-EC"/>
</dbReference>
<sequence>MRPYQVLLFDVDDTLLDFQAAEQVALQVAFREQQLPLTKRVARRYHVNNQLAWQNIEKGRATREQWLIWRFAQTLVECQLSGNPTALDQTFRKSIAQQHQRLGASLEVVQVLSQQGYSLQIVSNGVGKTQRKRLAEAKLLPYFEKFFISGDMGVQKPDPRFFDFVFQANPEVSKEQFVIIGDSLTSDIQGGKQSGIDTVYLQPKQLGEQTVTSTFWIQQLTELPQLLATKSNQMNQC</sequence>
<dbReference type="SFLD" id="SFLDS00003">
    <property type="entry name" value="Haloacid_Dehalogenase"/>
    <property type="match status" value="1"/>
</dbReference>
<reference evidence="2" key="1">
    <citation type="journal article" date="2019" name="Int. J. Syst. Evol. Microbiol.">
        <title>The Global Catalogue of Microorganisms (GCM) 10K type strain sequencing project: providing services to taxonomists for standard genome sequencing and annotation.</title>
        <authorList>
            <consortium name="The Broad Institute Genomics Platform"/>
            <consortium name="The Broad Institute Genome Sequencing Center for Infectious Disease"/>
            <person name="Wu L."/>
            <person name="Ma J."/>
        </authorList>
    </citation>
    <scope>NUCLEOTIDE SEQUENCE [LARGE SCALE GENOMIC DNA]</scope>
    <source>
        <strain evidence="2">TISTR 932</strain>
    </source>
</reference>
<dbReference type="InterPro" id="IPR023198">
    <property type="entry name" value="PGP-like_dom2"/>
</dbReference>
<comment type="caution">
    <text evidence="1">The sequence shown here is derived from an EMBL/GenBank/DDBJ whole genome shotgun (WGS) entry which is preliminary data.</text>
</comment>
<dbReference type="EMBL" id="JBHUMO010000025">
    <property type="protein sequence ID" value="MFD2728581.1"/>
    <property type="molecule type" value="Genomic_DNA"/>
</dbReference>
<proteinExistence type="predicted"/>
<keyword evidence="2" id="KW-1185">Reference proteome</keyword>
<dbReference type="InterPro" id="IPR011951">
    <property type="entry name" value="HAD-SF_hydro_IA_YjjG/PynA"/>
</dbReference>
<dbReference type="PANTHER" id="PTHR47478:SF1">
    <property type="entry name" value="PYRIMIDINE 5'-NUCLEOTIDASE YJJG"/>
    <property type="match status" value="1"/>
</dbReference>
<protein>
    <submittedName>
        <fullName evidence="1">YjjG family noncanonical pyrimidine nucleotidase</fullName>
        <ecNumber evidence="1">3.1.3.5</ecNumber>
    </submittedName>
</protein>
<dbReference type="EC" id="3.1.3.5" evidence="1"/>
<organism evidence="1 2">
    <name type="scientific">Enterococcus camelliae</name>
    <dbReference type="NCBI Taxonomy" id="453959"/>
    <lineage>
        <taxon>Bacteria</taxon>
        <taxon>Bacillati</taxon>
        <taxon>Bacillota</taxon>
        <taxon>Bacilli</taxon>
        <taxon>Lactobacillales</taxon>
        <taxon>Enterococcaceae</taxon>
        <taxon>Enterococcus</taxon>
    </lineage>
</organism>
<dbReference type="Proteomes" id="UP001597427">
    <property type="component" value="Unassembled WGS sequence"/>
</dbReference>
<dbReference type="Pfam" id="PF13419">
    <property type="entry name" value="HAD_2"/>
    <property type="match status" value="1"/>
</dbReference>
<name>A0ABW5THF1_9ENTE</name>
<dbReference type="InterPro" id="IPR041492">
    <property type="entry name" value="HAD_2"/>
</dbReference>